<protein>
    <submittedName>
        <fullName evidence="1">Uncharacterized protein</fullName>
    </submittedName>
</protein>
<proteinExistence type="predicted"/>
<organism evidence="1 2">
    <name type="scientific">Protopolystoma xenopodis</name>
    <dbReference type="NCBI Taxonomy" id="117903"/>
    <lineage>
        <taxon>Eukaryota</taxon>
        <taxon>Metazoa</taxon>
        <taxon>Spiralia</taxon>
        <taxon>Lophotrochozoa</taxon>
        <taxon>Platyhelminthes</taxon>
        <taxon>Monogenea</taxon>
        <taxon>Polyopisthocotylea</taxon>
        <taxon>Polystomatidea</taxon>
        <taxon>Polystomatidae</taxon>
        <taxon>Protopolystoma</taxon>
    </lineage>
</organism>
<reference evidence="1" key="1">
    <citation type="submission" date="2018-11" db="EMBL/GenBank/DDBJ databases">
        <authorList>
            <consortium name="Pathogen Informatics"/>
        </authorList>
    </citation>
    <scope>NUCLEOTIDE SEQUENCE</scope>
</reference>
<evidence type="ECO:0000313" key="1">
    <source>
        <dbReference type="EMBL" id="VEL16289.1"/>
    </source>
</evidence>
<name>A0A3S4ZP12_9PLAT</name>
<gene>
    <name evidence="1" type="ORF">PXEA_LOCUS9729</name>
</gene>
<sequence>MHPLEPPECSTRRSGQALWVPVIFLTSTSDPVLGSQCDPLSDERFYIPPYPTTTATTTTSRIWRHTAASVHNIDEIKVQSSLNDETLLQASLNTIPQQKTKSTDKSKKM</sequence>
<dbReference type="EMBL" id="CAAALY010027883">
    <property type="protein sequence ID" value="VEL16289.1"/>
    <property type="molecule type" value="Genomic_DNA"/>
</dbReference>
<dbReference type="Proteomes" id="UP000784294">
    <property type="component" value="Unassembled WGS sequence"/>
</dbReference>
<accession>A0A3S4ZP12</accession>
<dbReference type="AlphaFoldDB" id="A0A3S4ZP12"/>
<evidence type="ECO:0000313" key="2">
    <source>
        <dbReference type="Proteomes" id="UP000784294"/>
    </source>
</evidence>
<keyword evidence="2" id="KW-1185">Reference proteome</keyword>
<comment type="caution">
    <text evidence="1">The sequence shown here is derived from an EMBL/GenBank/DDBJ whole genome shotgun (WGS) entry which is preliminary data.</text>
</comment>